<evidence type="ECO:0000256" key="5">
    <source>
        <dbReference type="SAM" id="Phobius"/>
    </source>
</evidence>
<dbReference type="Gene3D" id="3.40.50.1820">
    <property type="entry name" value="alpha/beta hydrolase"/>
    <property type="match status" value="1"/>
</dbReference>
<evidence type="ECO:0000313" key="8">
    <source>
        <dbReference type="Proteomes" id="UP000471126"/>
    </source>
</evidence>
<dbReference type="SUPFAM" id="SSF56801">
    <property type="entry name" value="Acetyl-CoA synthetase-like"/>
    <property type="match status" value="1"/>
</dbReference>
<dbReference type="InterPro" id="IPR001031">
    <property type="entry name" value="Thioesterase"/>
</dbReference>
<dbReference type="InterPro" id="IPR045851">
    <property type="entry name" value="AMP-bd_C_sf"/>
</dbReference>
<dbReference type="RefSeq" id="WP_163476131.1">
    <property type="nucleotide sequence ID" value="NZ_JAAGWE010000012.1"/>
</dbReference>
<dbReference type="SUPFAM" id="SSF47336">
    <property type="entry name" value="ACP-like"/>
    <property type="match status" value="1"/>
</dbReference>
<feature type="transmembrane region" description="Helical" evidence="5">
    <location>
        <begin position="220"/>
        <end position="240"/>
    </location>
</feature>
<dbReference type="Gene3D" id="3.30.300.30">
    <property type="match status" value="1"/>
</dbReference>
<dbReference type="PROSITE" id="PS00455">
    <property type="entry name" value="AMP_BINDING"/>
    <property type="match status" value="1"/>
</dbReference>
<dbReference type="Pfam" id="PF00975">
    <property type="entry name" value="Thioesterase"/>
    <property type="match status" value="1"/>
</dbReference>
<evidence type="ECO:0000256" key="3">
    <source>
        <dbReference type="ARBA" id="ARBA00022553"/>
    </source>
</evidence>
<dbReference type="InterPro" id="IPR020802">
    <property type="entry name" value="TesA-like"/>
</dbReference>
<dbReference type="PROSITE" id="PS50075">
    <property type="entry name" value="CARRIER"/>
    <property type="match status" value="1"/>
</dbReference>
<dbReference type="InterPro" id="IPR000873">
    <property type="entry name" value="AMP-dep_synth/lig_dom"/>
</dbReference>
<dbReference type="Pfam" id="PF00501">
    <property type="entry name" value="AMP-binding"/>
    <property type="match status" value="1"/>
</dbReference>
<sequence length="863" mass="91882">MTDTTARTTRGAVPAPRSAADGLPDLRAPGPDDTVLGRLAELAHWIPDTVALDAADGSLTFGELYQRVLALSAELVEAVEALPGTPSVGIWAEQDTTSVAALLAALTTGTPCVELDITLPEARLAEIAQRADIGIVLADDARREAAAALPGVVEVRGLLPTREAPAEPVQRGVTGDTPACLLFTSGTTGAPKGVVYTQRTVLAGSYNSRDALRITPADRVALVFPISFAAGLIVMTMGVLNGATTCIRDPRVHGVADAVDWIQSERVSLLACAPSLLRALSSALADGQVLPHLRIVTTAGEKIFGQDVLDIRPHLGPHAGVVNWLGSSETQALSTFEVAADDPVPPGVLPAGRALPLHVFEILGEDGAVLPAGEPGILHITSEHHAAGYWKDPEQTAEKFLPLPDGRVRVRSGDRATLDEDGVLRLLGRADDAVKIRGYLVEPAEVEVALRSLPQVRDVVVRAQPDERGLDRLVAWVVPDPAGGTASPAVLRSGVARRLPAYMVPRDVVLMEELPRNERGKVVAAALPPVPERPTPVPPATPTEAALEPIWGRILHLDHVGRDESFTALGGDSLAVEEMLASVTSHLGVELTTADLAERPTLTEFAALVAARSADPSGRRTSNVVRLRTTGTRPPVFCFAGAGGAAAAFSPLAGALGPDQPVYALQVRGLEDRGVPDWTVGQAARRYLRQLEEIAPEGPVVLVGHSLGGLFALAVAHLLRQRGREVVDLVLVDTYLPLRARPDDAPRRQGPEAAPITRAELWRTRIQVLTAGLVRRPAEVQQEVFHQHGARVARFHRPQPWPGHALLVLSTENDDELAWWEPLLTGEHEVLRLEGDHNALLRLPYVVRIAEQVTAAVDGVAQR</sequence>
<keyword evidence="5" id="KW-0472">Membrane</keyword>
<evidence type="ECO:0000256" key="4">
    <source>
        <dbReference type="SAM" id="MobiDB-lite"/>
    </source>
</evidence>
<feature type="domain" description="Carrier" evidence="6">
    <location>
        <begin position="538"/>
        <end position="613"/>
    </location>
</feature>
<dbReference type="GO" id="GO:0031177">
    <property type="term" value="F:phosphopantetheine binding"/>
    <property type="evidence" value="ECO:0007669"/>
    <property type="project" value="InterPro"/>
</dbReference>
<dbReference type="InterPro" id="IPR036736">
    <property type="entry name" value="ACP-like_sf"/>
</dbReference>
<protein>
    <submittedName>
        <fullName evidence="7">Alpha/beta fold hydrolase</fullName>
    </submittedName>
</protein>
<dbReference type="PANTHER" id="PTHR45527:SF1">
    <property type="entry name" value="FATTY ACID SYNTHASE"/>
    <property type="match status" value="1"/>
</dbReference>
<dbReference type="Proteomes" id="UP000471126">
    <property type="component" value="Unassembled WGS sequence"/>
</dbReference>
<comment type="cofactor">
    <cofactor evidence="1">
        <name>pantetheine 4'-phosphate</name>
        <dbReference type="ChEBI" id="CHEBI:47942"/>
    </cofactor>
</comment>
<dbReference type="Pfam" id="PF00550">
    <property type="entry name" value="PP-binding"/>
    <property type="match status" value="1"/>
</dbReference>
<dbReference type="InterPro" id="IPR020845">
    <property type="entry name" value="AMP-binding_CS"/>
</dbReference>
<dbReference type="GO" id="GO:0043041">
    <property type="term" value="P:amino acid activation for nonribosomal peptide biosynthetic process"/>
    <property type="evidence" value="ECO:0007669"/>
    <property type="project" value="TreeGrafter"/>
</dbReference>
<dbReference type="SMART" id="SM00824">
    <property type="entry name" value="PKS_TE"/>
    <property type="match status" value="1"/>
</dbReference>
<evidence type="ECO:0000313" key="7">
    <source>
        <dbReference type="EMBL" id="NEM05984.1"/>
    </source>
</evidence>
<dbReference type="GO" id="GO:0044550">
    <property type="term" value="P:secondary metabolite biosynthetic process"/>
    <property type="evidence" value="ECO:0007669"/>
    <property type="project" value="TreeGrafter"/>
</dbReference>
<dbReference type="InterPro" id="IPR020806">
    <property type="entry name" value="PKS_PP-bd"/>
</dbReference>
<name>A0A6P0GFE9_9ACTN</name>
<dbReference type="AlphaFoldDB" id="A0A6P0GFE9"/>
<dbReference type="PANTHER" id="PTHR45527">
    <property type="entry name" value="NONRIBOSOMAL PEPTIDE SYNTHETASE"/>
    <property type="match status" value="1"/>
</dbReference>
<reference evidence="7 8" key="1">
    <citation type="submission" date="2019-12" db="EMBL/GenBank/DDBJ databases">
        <title>WGS of CPCC 203550 I12A-02606.</title>
        <authorList>
            <person name="Jiang Z."/>
        </authorList>
    </citation>
    <scope>NUCLEOTIDE SEQUENCE [LARGE SCALE GENOMIC DNA]</scope>
    <source>
        <strain evidence="7 8">I12A-02606</strain>
    </source>
</reference>
<keyword evidence="5" id="KW-0812">Transmembrane</keyword>
<keyword evidence="2" id="KW-0596">Phosphopantetheine</keyword>
<evidence type="ECO:0000256" key="1">
    <source>
        <dbReference type="ARBA" id="ARBA00001957"/>
    </source>
</evidence>
<dbReference type="GO" id="GO:0016787">
    <property type="term" value="F:hydrolase activity"/>
    <property type="evidence" value="ECO:0007669"/>
    <property type="project" value="UniProtKB-KW"/>
</dbReference>
<dbReference type="Gene3D" id="3.40.50.12780">
    <property type="entry name" value="N-terminal domain of ligase-like"/>
    <property type="match status" value="1"/>
</dbReference>
<keyword evidence="7" id="KW-0378">Hydrolase</keyword>
<dbReference type="GO" id="GO:0005737">
    <property type="term" value="C:cytoplasm"/>
    <property type="evidence" value="ECO:0007669"/>
    <property type="project" value="TreeGrafter"/>
</dbReference>
<dbReference type="SMART" id="SM00823">
    <property type="entry name" value="PKS_PP"/>
    <property type="match status" value="1"/>
</dbReference>
<evidence type="ECO:0000256" key="2">
    <source>
        <dbReference type="ARBA" id="ARBA00022450"/>
    </source>
</evidence>
<dbReference type="EMBL" id="JAAGWE010000012">
    <property type="protein sequence ID" value="NEM05984.1"/>
    <property type="molecule type" value="Genomic_DNA"/>
</dbReference>
<keyword evidence="5" id="KW-1133">Transmembrane helix</keyword>
<dbReference type="Pfam" id="PF13193">
    <property type="entry name" value="AMP-binding_C"/>
    <property type="match status" value="1"/>
</dbReference>
<proteinExistence type="predicted"/>
<dbReference type="InterPro" id="IPR025110">
    <property type="entry name" value="AMP-bd_C"/>
</dbReference>
<feature type="region of interest" description="Disordered" evidence="4">
    <location>
        <begin position="1"/>
        <end position="28"/>
    </location>
</feature>
<dbReference type="Gene3D" id="1.10.1200.10">
    <property type="entry name" value="ACP-like"/>
    <property type="match status" value="1"/>
</dbReference>
<dbReference type="InterPro" id="IPR042099">
    <property type="entry name" value="ANL_N_sf"/>
</dbReference>
<comment type="caution">
    <text evidence="7">The sequence shown here is derived from an EMBL/GenBank/DDBJ whole genome shotgun (WGS) entry which is preliminary data.</text>
</comment>
<evidence type="ECO:0000259" key="6">
    <source>
        <dbReference type="PROSITE" id="PS50075"/>
    </source>
</evidence>
<dbReference type="InterPro" id="IPR029058">
    <property type="entry name" value="AB_hydrolase_fold"/>
</dbReference>
<gene>
    <name evidence="7" type="ORF">GCU54_08110</name>
</gene>
<organism evidence="7 8">
    <name type="scientific">Geodermatophilus normandii</name>
    <dbReference type="NCBI Taxonomy" id="1137989"/>
    <lineage>
        <taxon>Bacteria</taxon>
        <taxon>Bacillati</taxon>
        <taxon>Actinomycetota</taxon>
        <taxon>Actinomycetes</taxon>
        <taxon>Geodermatophilales</taxon>
        <taxon>Geodermatophilaceae</taxon>
        <taxon>Geodermatophilus</taxon>
    </lineage>
</organism>
<accession>A0A6P0GFE9</accession>
<keyword evidence="3" id="KW-0597">Phosphoprotein</keyword>
<dbReference type="SUPFAM" id="SSF53474">
    <property type="entry name" value="alpha/beta-Hydrolases"/>
    <property type="match status" value="1"/>
</dbReference>
<dbReference type="InterPro" id="IPR009081">
    <property type="entry name" value="PP-bd_ACP"/>
</dbReference>